<proteinExistence type="predicted"/>
<dbReference type="EMBL" id="GGEC01060494">
    <property type="protein sequence ID" value="MBX40978.1"/>
    <property type="molecule type" value="Transcribed_RNA"/>
</dbReference>
<feature type="transmembrane region" description="Helical" evidence="1">
    <location>
        <begin position="12"/>
        <end position="29"/>
    </location>
</feature>
<dbReference type="AlphaFoldDB" id="A0A2P2NES6"/>
<name>A0A2P2NES6_RHIMU</name>
<protein>
    <submittedName>
        <fullName evidence="2">Uncharacterized protein</fullName>
    </submittedName>
</protein>
<sequence length="43" mass="4836">MHCIEELMNFSATVSFISFSCCSIGGNLVRKPINRGQTKNWKS</sequence>
<reference evidence="2" key="1">
    <citation type="submission" date="2018-02" db="EMBL/GenBank/DDBJ databases">
        <title>Rhizophora mucronata_Transcriptome.</title>
        <authorList>
            <person name="Meera S.P."/>
            <person name="Sreeshan A."/>
            <person name="Augustine A."/>
        </authorList>
    </citation>
    <scope>NUCLEOTIDE SEQUENCE</scope>
    <source>
        <tissue evidence="2">Leaf</tissue>
    </source>
</reference>
<evidence type="ECO:0000256" key="1">
    <source>
        <dbReference type="SAM" id="Phobius"/>
    </source>
</evidence>
<keyword evidence="1" id="KW-1133">Transmembrane helix</keyword>
<organism evidence="2">
    <name type="scientific">Rhizophora mucronata</name>
    <name type="common">Asiatic mangrove</name>
    <dbReference type="NCBI Taxonomy" id="61149"/>
    <lineage>
        <taxon>Eukaryota</taxon>
        <taxon>Viridiplantae</taxon>
        <taxon>Streptophyta</taxon>
        <taxon>Embryophyta</taxon>
        <taxon>Tracheophyta</taxon>
        <taxon>Spermatophyta</taxon>
        <taxon>Magnoliopsida</taxon>
        <taxon>eudicotyledons</taxon>
        <taxon>Gunneridae</taxon>
        <taxon>Pentapetalae</taxon>
        <taxon>rosids</taxon>
        <taxon>fabids</taxon>
        <taxon>Malpighiales</taxon>
        <taxon>Rhizophoraceae</taxon>
        <taxon>Rhizophora</taxon>
    </lineage>
</organism>
<evidence type="ECO:0000313" key="2">
    <source>
        <dbReference type="EMBL" id="MBX40978.1"/>
    </source>
</evidence>
<keyword evidence="1" id="KW-0472">Membrane</keyword>
<keyword evidence="1" id="KW-0812">Transmembrane</keyword>
<accession>A0A2P2NES6</accession>